<dbReference type="Pfam" id="PF13183">
    <property type="entry name" value="Fer4_8"/>
    <property type="match status" value="1"/>
</dbReference>
<dbReference type="Pfam" id="PF02754">
    <property type="entry name" value="CCG"/>
    <property type="match status" value="2"/>
</dbReference>
<sequence>MQTTFTPEQLADPSTARSNEILRACVHCGFCTATCPTYQVLGDELDSPRGRIYLIKEMLESGRPADARTVKHIDRCLGCLACMTTCPSGVHYMHLVDHARAHIEATYRRPLGERMLRWMLAKTLPYPMRFRLALALAKLGRPFAGLMPDARLRAMLAMVPARIPPVSRNDDAQSFAPTAPKRLRVALMTGCAQRALNTDINDATLRLLRRLGCEIVIPQGMGCCGALTHHMGREGESHAFAAANIRAFLGAGELDAIVINTSGCGTTVKDYGHMFRSDPLAADAARVAALAVDVTELLARLDLPQGAAKGLRVAYHAACSLQHGQQIKSTPKDLLKRAGFEVVEPADSHLCCGSAGTYNLLQPAISAELKARKVQTLEARKPDVIAAGNIGCMMQIGSGTAVPVVHTVELLDWATGGPKPRALE</sequence>
<accession>A0A842I3K4</accession>
<keyword evidence="2 6" id="KW-0479">Metal-binding</keyword>
<dbReference type="InterPro" id="IPR004017">
    <property type="entry name" value="Cys_rich_dom"/>
</dbReference>
<keyword evidence="1 6" id="KW-0004">4Fe-4S</keyword>
<gene>
    <name evidence="8" type="primary">glcF</name>
    <name evidence="8" type="ORF">H7F16_01595</name>
</gene>
<keyword evidence="6" id="KW-0249">Electron transport</keyword>
<keyword evidence="8" id="KW-0560">Oxidoreductase</keyword>
<dbReference type="PANTHER" id="PTHR32479:SF17">
    <property type="entry name" value="GLYCOLATE OXIDASE IRON-SULFUR SUBUNIT"/>
    <property type="match status" value="1"/>
</dbReference>
<dbReference type="GO" id="GO:0046872">
    <property type="term" value="F:metal ion binding"/>
    <property type="evidence" value="ECO:0007669"/>
    <property type="project" value="UniProtKB-UniRule"/>
</dbReference>
<dbReference type="InterPro" id="IPR017896">
    <property type="entry name" value="4Fe4S_Fe-S-bd"/>
</dbReference>
<dbReference type="InterPro" id="IPR009051">
    <property type="entry name" value="Helical_ferredxn"/>
</dbReference>
<evidence type="ECO:0000256" key="5">
    <source>
        <dbReference type="ARBA" id="ARBA00023014"/>
    </source>
</evidence>
<dbReference type="SUPFAM" id="SSF54862">
    <property type="entry name" value="4Fe-4S ferredoxins"/>
    <property type="match status" value="1"/>
</dbReference>
<comment type="function">
    <text evidence="6">Component of a complex that catalyzes the oxidation of glycolate to glyoxylate.</text>
</comment>
<name>A0A842I3K4_9RHOB</name>
<feature type="domain" description="4Fe-4S ferredoxin-type" evidence="7">
    <location>
        <begin position="67"/>
        <end position="96"/>
    </location>
</feature>
<dbReference type="RefSeq" id="WP_185795802.1">
    <property type="nucleotide sequence ID" value="NZ_JACLQD010000001.1"/>
</dbReference>
<evidence type="ECO:0000256" key="6">
    <source>
        <dbReference type="PIRNR" id="PIRNR000139"/>
    </source>
</evidence>
<evidence type="ECO:0000256" key="3">
    <source>
        <dbReference type="ARBA" id="ARBA00022737"/>
    </source>
</evidence>
<dbReference type="PANTHER" id="PTHR32479">
    <property type="entry name" value="GLYCOLATE OXIDASE IRON-SULFUR SUBUNIT"/>
    <property type="match status" value="1"/>
</dbReference>
<protein>
    <recommendedName>
        <fullName evidence="6">Glycolate oxidase iron-sulfur subunit</fullName>
        <ecNumber evidence="6">1.1.99.14</ecNumber>
    </recommendedName>
</protein>
<dbReference type="EC" id="1.1.99.14" evidence="6"/>
<comment type="catalytic activity">
    <reaction evidence="6">
        <text>(R)-lactate + A = pyruvate + AH2</text>
        <dbReference type="Rhea" id="RHEA:15089"/>
        <dbReference type="ChEBI" id="CHEBI:13193"/>
        <dbReference type="ChEBI" id="CHEBI:15361"/>
        <dbReference type="ChEBI" id="CHEBI:16004"/>
        <dbReference type="ChEBI" id="CHEBI:17499"/>
    </reaction>
</comment>
<evidence type="ECO:0000259" key="7">
    <source>
        <dbReference type="PROSITE" id="PS51379"/>
    </source>
</evidence>
<evidence type="ECO:0000313" key="8">
    <source>
        <dbReference type="EMBL" id="MBC2834181.1"/>
    </source>
</evidence>
<evidence type="ECO:0000256" key="2">
    <source>
        <dbReference type="ARBA" id="ARBA00022723"/>
    </source>
</evidence>
<dbReference type="Proteomes" id="UP000555411">
    <property type="component" value="Unassembled WGS sequence"/>
</dbReference>
<comment type="cofactor">
    <cofactor evidence="6">
        <name>[4Fe-4S] cluster</name>
        <dbReference type="ChEBI" id="CHEBI:49883"/>
    </cofactor>
    <text evidence="6">Binds 2 [4Fe-4S] clusters.</text>
</comment>
<dbReference type="Gene3D" id="1.10.1060.10">
    <property type="entry name" value="Alpha-helical ferredoxin"/>
    <property type="match status" value="1"/>
</dbReference>
<dbReference type="InterPro" id="IPR012257">
    <property type="entry name" value="Glc_ox_4Fe-4S"/>
</dbReference>
<evidence type="ECO:0000256" key="1">
    <source>
        <dbReference type="ARBA" id="ARBA00022485"/>
    </source>
</evidence>
<evidence type="ECO:0000313" key="9">
    <source>
        <dbReference type="Proteomes" id="UP000555411"/>
    </source>
</evidence>
<feature type="domain" description="4Fe-4S ferredoxin-type" evidence="7">
    <location>
        <begin position="14"/>
        <end position="46"/>
    </location>
</feature>
<keyword evidence="3" id="KW-0677">Repeat</keyword>
<organism evidence="8 9">
    <name type="scientific">Paragemmobacter straminiformis</name>
    <dbReference type="NCBI Taxonomy" id="2045119"/>
    <lineage>
        <taxon>Bacteria</taxon>
        <taxon>Pseudomonadati</taxon>
        <taxon>Pseudomonadota</taxon>
        <taxon>Alphaproteobacteria</taxon>
        <taxon>Rhodobacterales</taxon>
        <taxon>Paracoccaceae</taxon>
        <taxon>Paragemmobacter</taxon>
    </lineage>
</organism>
<dbReference type="InterPro" id="IPR017900">
    <property type="entry name" value="4Fe4S_Fe_S_CS"/>
</dbReference>
<dbReference type="GO" id="GO:0051539">
    <property type="term" value="F:4 iron, 4 sulfur cluster binding"/>
    <property type="evidence" value="ECO:0007669"/>
    <property type="project" value="UniProtKB-UniRule"/>
</dbReference>
<keyword evidence="9" id="KW-1185">Reference proteome</keyword>
<dbReference type="PROSITE" id="PS51379">
    <property type="entry name" value="4FE4S_FER_2"/>
    <property type="match status" value="2"/>
</dbReference>
<comment type="caution">
    <text evidence="8">The sequence shown here is derived from an EMBL/GenBank/DDBJ whole genome shotgun (WGS) entry which is preliminary data.</text>
</comment>
<dbReference type="PIRSF" id="PIRSF000139">
    <property type="entry name" value="Glc_ox_4Fe-4S"/>
    <property type="match status" value="1"/>
</dbReference>
<dbReference type="PROSITE" id="PS00198">
    <property type="entry name" value="4FE4S_FER_1"/>
    <property type="match status" value="1"/>
</dbReference>
<dbReference type="NCBIfam" id="NF008434">
    <property type="entry name" value="PRK11274.1"/>
    <property type="match status" value="1"/>
</dbReference>
<keyword evidence="5 6" id="KW-0411">Iron-sulfur</keyword>
<keyword evidence="4 6" id="KW-0408">Iron</keyword>
<keyword evidence="6" id="KW-0813">Transport</keyword>
<proteinExistence type="predicted"/>
<dbReference type="AlphaFoldDB" id="A0A842I3K4"/>
<evidence type="ECO:0000256" key="4">
    <source>
        <dbReference type="ARBA" id="ARBA00023004"/>
    </source>
</evidence>
<dbReference type="GO" id="GO:0019154">
    <property type="term" value="F:glycolate dehydrogenase activity"/>
    <property type="evidence" value="ECO:0007669"/>
    <property type="project" value="UniProtKB-EC"/>
</dbReference>
<reference evidence="8 9" key="1">
    <citation type="journal article" date="2017" name="Int. J. Syst. Evol. Microbiol.">
        <title>Gemmobacter straminiformis sp. nov., isolated from an artificial fountain.</title>
        <authorList>
            <person name="Kang J.Y."/>
            <person name="Kim M.J."/>
            <person name="Chun J."/>
            <person name="Son K.P."/>
            <person name="Jahng K.Y."/>
        </authorList>
    </citation>
    <scope>NUCLEOTIDE SEQUENCE [LARGE SCALE GENOMIC DNA]</scope>
    <source>
        <strain evidence="8 9">CAM-8</strain>
    </source>
</reference>
<dbReference type="EMBL" id="JACLQD010000001">
    <property type="protein sequence ID" value="MBC2834181.1"/>
    <property type="molecule type" value="Genomic_DNA"/>
</dbReference>
<comment type="catalytic activity">
    <reaction evidence="6">
        <text>glycolate + A = glyoxylate + AH2</text>
        <dbReference type="Rhea" id="RHEA:21264"/>
        <dbReference type="ChEBI" id="CHEBI:13193"/>
        <dbReference type="ChEBI" id="CHEBI:17499"/>
        <dbReference type="ChEBI" id="CHEBI:29805"/>
        <dbReference type="ChEBI" id="CHEBI:36655"/>
        <dbReference type="EC" id="1.1.99.14"/>
    </reaction>
</comment>
<dbReference type="FunFam" id="1.10.1060.10:FF:000012">
    <property type="entry name" value="Glycolate oxidase iron-sulfur subunit"/>
    <property type="match status" value="1"/>
</dbReference>